<feature type="region of interest" description="Disordered" evidence="1">
    <location>
        <begin position="370"/>
        <end position="401"/>
    </location>
</feature>
<feature type="domain" description="DUF1559" evidence="2">
    <location>
        <begin position="35"/>
        <end position="370"/>
    </location>
</feature>
<dbReference type="SUPFAM" id="SSF54523">
    <property type="entry name" value="Pili subunits"/>
    <property type="match status" value="1"/>
</dbReference>
<evidence type="ECO:0000259" key="2">
    <source>
        <dbReference type="Pfam" id="PF07596"/>
    </source>
</evidence>
<dbReference type="EMBL" id="CP036264">
    <property type="protein sequence ID" value="QEF97559.1"/>
    <property type="molecule type" value="Genomic_DNA"/>
</dbReference>
<dbReference type="AlphaFoldDB" id="A0A5B9MAK9"/>
<evidence type="ECO:0000313" key="4">
    <source>
        <dbReference type="Proteomes" id="UP000321353"/>
    </source>
</evidence>
<name>A0A5B9MAK9_9BACT</name>
<accession>A0A5B9MAK9</accession>
<organism evidence="3 4">
    <name type="scientific">Stieleria maiorica</name>
    <dbReference type="NCBI Taxonomy" id="2795974"/>
    <lineage>
        <taxon>Bacteria</taxon>
        <taxon>Pseudomonadati</taxon>
        <taxon>Planctomycetota</taxon>
        <taxon>Planctomycetia</taxon>
        <taxon>Pirellulales</taxon>
        <taxon>Pirellulaceae</taxon>
        <taxon>Stieleria</taxon>
    </lineage>
</organism>
<dbReference type="RefSeq" id="WP_167546670.1">
    <property type="nucleotide sequence ID" value="NZ_CP036264.1"/>
</dbReference>
<dbReference type="InterPro" id="IPR012902">
    <property type="entry name" value="N_methyl_site"/>
</dbReference>
<dbReference type="InterPro" id="IPR011453">
    <property type="entry name" value="DUF1559"/>
</dbReference>
<dbReference type="KEGG" id="smam:Mal15_15990"/>
<dbReference type="Pfam" id="PF07596">
    <property type="entry name" value="SBP_bac_10"/>
    <property type="match status" value="1"/>
</dbReference>
<evidence type="ECO:0000256" key="1">
    <source>
        <dbReference type="SAM" id="MobiDB-lite"/>
    </source>
</evidence>
<protein>
    <recommendedName>
        <fullName evidence="2">DUF1559 domain-containing protein</fullName>
    </recommendedName>
</protein>
<dbReference type="NCBIfam" id="TIGR02532">
    <property type="entry name" value="IV_pilin_GFxxxE"/>
    <property type="match status" value="1"/>
</dbReference>
<reference evidence="3 4" key="1">
    <citation type="submission" date="2019-02" db="EMBL/GenBank/DDBJ databases">
        <title>Planctomycetal bacteria perform biofilm scaping via a novel small molecule.</title>
        <authorList>
            <person name="Jeske O."/>
            <person name="Boedeker C."/>
            <person name="Wiegand S."/>
            <person name="Breitling P."/>
            <person name="Kallscheuer N."/>
            <person name="Jogler M."/>
            <person name="Rohde M."/>
            <person name="Petersen J."/>
            <person name="Medema M.H."/>
            <person name="Surup F."/>
            <person name="Jogler C."/>
        </authorList>
    </citation>
    <scope>NUCLEOTIDE SEQUENCE [LARGE SCALE GENOMIC DNA]</scope>
    <source>
        <strain evidence="3 4">Mal15</strain>
    </source>
</reference>
<dbReference type="InterPro" id="IPR045584">
    <property type="entry name" value="Pilin-like"/>
</dbReference>
<proteinExistence type="predicted"/>
<keyword evidence="4" id="KW-1185">Reference proteome</keyword>
<dbReference type="Proteomes" id="UP000321353">
    <property type="component" value="Chromosome"/>
</dbReference>
<dbReference type="PANTHER" id="PTHR30093:SF2">
    <property type="entry name" value="TYPE II SECRETION SYSTEM PROTEIN H"/>
    <property type="match status" value="1"/>
</dbReference>
<dbReference type="NCBIfam" id="TIGR04294">
    <property type="entry name" value="pre_pil_HX9DG"/>
    <property type="match status" value="1"/>
</dbReference>
<dbReference type="Gene3D" id="3.30.700.10">
    <property type="entry name" value="Glycoprotein, Type 4 Pilin"/>
    <property type="match status" value="1"/>
</dbReference>
<dbReference type="PANTHER" id="PTHR30093">
    <property type="entry name" value="GENERAL SECRETION PATHWAY PROTEIN G"/>
    <property type="match status" value="1"/>
</dbReference>
<evidence type="ECO:0000313" key="3">
    <source>
        <dbReference type="EMBL" id="QEF97559.1"/>
    </source>
</evidence>
<dbReference type="PROSITE" id="PS00409">
    <property type="entry name" value="PROKAR_NTER_METHYL"/>
    <property type="match status" value="1"/>
</dbReference>
<sequence>MIKSRDRRAGFTLVELLVVIAIIGILVGLLLPAVQAAREAARRMSCSNNFKQIGLGLHNYHSTYKNLPMNAGGTYNTGIPNSGNLHNDHWLSWMVGVLPFIEQQGLWQQISNPFNRDRAGNPITPIFAPMGPRPWNENYQPWLTQVPSYRCPSDPTQPVSNRVAFTNYSACIGDAIFEQQHSGVQSNGQPSTSGTWGDEAVSRWARGVFRARHFTKFRDIKDGLSNTIMCGENVVGDRTNLAKGTLIVRQNDVWDLPPNQGLQFMDPERPQYVNTDTSTGGLPPCTGCCGSGMGPNPCFDQSANHQRGRRWSDGRPMFSVFTTISPPNSYNLQRWHGGGGVMCASSFHQGGAHVLMADGAVVFITDSIESGDQGHVPIGRDNGDGRGADGGAGRESPYGLWGALGTKASAETIEEQLNQ</sequence>
<dbReference type="Pfam" id="PF07963">
    <property type="entry name" value="N_methyl"/>
    <property type="match status" value="1"/>
</dbReference>
<gene>
    <name evidence="3" type="ORF">Mal15_15990</name>
</gene>
<dbReference type="InterPro" id="IPR027558">
    <property type="entry name" value="Pre_pil_HX9DG_C"/>
</dbReference>